<comment type="caution">
    <text evidence="2">The sequence shown here is derived from an EMBL/GenBank/DDBJ whole genome shotgun (WGS) entry which is preliminary data.</text>
</comment>
<gene>
    <name evidence="2" type="ORF">T069G_11566</name>
</gene>
<dbReference type="PANTHER" id="PTHR43157">
    <property type="entry name" value="PHOSPHATIDYLINOSITOL-GLYCAN BIOSYNTHESIS CLASS F PROTEIN-RELATED"/>
    <property type="match status" value="1"/>
</dbReference>
<dbReference type="PRINTS" id="PR00081">
    <property type="entry name" value="GDHRDH"/>
</dbReference>
<dbReference type="Proteomes" id="UP001140511">
    <property type="component" value="Unassembled WGS sequence"/>
</dbReference>
<dbReference type="InterPro" id="IPR002347">
    <property type="entry name" value="SDR_fam"/>
</dbReference>
<accession>A0A9W9E309</accession>
<evidence type="ECO:0000256" key="1">
    <source>
        <dbReference type="ARBA" id="ARBA00023002"/>
    </source>
</evidence>
<dbReference type="AlphaFoldDB" id="A0A9W9E309"/>
<proteinExistence type="predicted"/>
<keyword evidence="1" id="KW-0560">Oxidoreductase</keyword>
<dbReference type="Gene3D" id="3.40.50.720">
    <property type="entry name" value="NAD(P)-binding Rossmann-like Domain"/>
    <property type="match status" value="1"/>
</dbReference>
<dbReference type="GO" id="GO:0016491">
    <property type="term" value="F:oxidoreductase activity"/>
    <property type="evidence" value="ECO:0007669"/>
    <property type="project" value="UniProtKB-KW"/>
</dbReference>
<evidence type="ECO:0008006" key="4">
    <source>
        <dbReference type="Google" id="ProtNLM"/>
    </source>
</evidence>
<dbReference type="PANTHER" id="PTHR43157:SF35">
    <property type="entry name" value="DEHYDROGENASE_REDUCTASE FAMILY PROTEIN, PUTATIVE-RELATED"/>
    <property type="match status" value="1"/>
</dbReference>
<dbReference type="GeneID" id="80873459"/>
<reference evidence="2" key="1">
    <citation type="submission" date="2022-09" db="EMBL/GenBank/DDBJ databases">
        <title>Chromosome-level assembly of Trichoderma breve T069, a fungus used in development of biopesticide product.</title>
        <authorList>
            <person name="Lin R."/>
            <person name="Liu T."/>
        </authorList>
    </citation>
    <scope>NUCLEOTIDE SEQUENCE</scope>
    <source>
        <strain evidence="2">T069</strain>
    </source>
</reference>
<dbReference type="RefSeq" id="XP_056023645.1">
    <property type="nucleotide sequence ID" value="XM_056178771.1"/>
</dbReference>
<evidence type="ECO:0000313" key="2">
    <source>
        <dbReference type="EMBL" id="KAJ4854587.1"/>
    </source>
</evidence>
<protein>
    <recommendedName>
        <fullName evidence="4">NAD(P)-binding protein</fullName>
    </recommendedName>
</protein>
<dbReference type="InterPro" id="IPR036291">
    <property type="entry name" value="NAD(P)-bd_dom_sf"/>
</dbReference>
<keyword evidence="3" id="KW-1185">Reference proteome</keyword>
<dbReference type="SUPFAM" id="SSF51735">
    <property type="entry name" value="NAD(P)-binding Rossmann-fold domains"/>
    <property type="match status" value="1"/>
</dbReference>
<organism evidence="2 3">
    <name type="scientific">Trichoderma breve</name>
    <dbReference type="NCBI Taxonomy" id="2034170"/>
    <lineage>
        <taxon>Eukaryota</taxon>
        <taxon>Fungi</taxon>
        <taxon>Dikarya</taxon>
        <taxon>Ascomycota</taxon>
        <taxon>Pezizomycotina</taxon>
        <taxon>Sordariomycetes</taxon>
        <taxon>Hypocreomycetidae</taxon>
        <taxon>Hypocreales</taxon>
        <taxon>Hypocreaceae</taxon>
        <taxon>Trichoderma</taxon>
    </lineage>
</organism>
<evidence type="ECO:0000313" key="3">
    <source>
        <dbReference type="Proteomes" id="UP001140511"/>
    </source>
</evidence>
<dbReference type="EMBL" id="JAOPEN010000008">
    <property type="protein sequence ID" value="KAJ4854587.1"/>
    <property type="molecule type" value="Genomic_DNA"/>
</dbReference>
<name>A0A9W9E309_9HYPO</name>
<sequence length="222" mass="24554">MTSKSFDLGRGDGYHFFRSLLSRPILPPHGISISGQTAILTGSNTGLGFACAKWLLELNVGRLIMAVRTPSKGEAAAAELRKRHKGAQIDVWQLDRLDIAILNAGVIEQSFQLGPQGHEKMFQVNYLSTVLVKKEYVIVNLVDPGLVRGTEINRGVNPIIKMIFDTVMWGFGRTMRNGSSTYIDAAILRGDETHGSYLMDWKIQPYATPIYDSEGESLATRI</sequence>